<keyword evidence="2 5" id="KW-0812">Transmembrane</keyword>
<feature type="transmembrane region" description="Helical" evidence="5">
    <location>
        <begin position="252"/>
        <end position="273"/>
    </location>
</feature>
<feature type="transmembrane region" description="Helical" evidence="5">
    <location>
        <begin position="348"/>
        <end position="369"/>
    </location>
</feature>
<evidence type="ECO:0000256" key="5">
    <source>
        <dbReference type="SAM" id="Phobius"/>
    </source>
</evidence>
<dbReference type="GO" id="GO:0016020">
    <property type="term" value="C:membrane"/>
    <property type="evidence" value="ECO:0007669"/>
    <property type="project" value="UniProtKB-SubCell"/>
</dbReference>
<sequence length="455" mass="49875">MKEAADAATLPGSDVPRPPMAKPSGKVRWIVCAFLFFAVVLSYVDRLVLPVLKPELATRYHWDEEGYANLAAYFQLIYGIAYVFSGWVIDRIGARLGYAVAMALWTLGHVMHAAFTTTSGMIWARIPLGIGEAATFPAALKTVGEWFPKRERALAIGIFNAGSNVGAIVTPLLVPWIVVGLQLGWRAAFYVTGSLSVIWLIGWLIFYRRPREKASVTPEEVAWIESDSTLTEDEEDRQPRPSWGSMFRHRQAWAYITGRFMIDPFWWTFLFWLPDFFSRRFDLKLSEFGPPLVAVYLLADIGSIGGGWISSRLLGRGFKTGRARKIAMFCSALCTVPIAFATQAPNMWIAVLFIGLACAGHQGFSANLYALPGDLFPRRMVGSVVGIGGLSGAIGGFIMAKSAGAILETVGSFQPIFIAAACAYLLALLVVHIIVPRYAPVPLSKLTGDAQTATH</sequence>
<comment type="subcellular location">
    <subcellularLocation>
        <location evidence="1">Membrane</location>
        <topology evidence="1">Multi-pass membrane protein</topology>
    </subcellularLocation>
</comment>
<protein>
    <submittedName>
        <fullName evidence="7">ACS family hexuronate transporter-like MFS transporter</fullName>
    </submittedName>
</protein>
<dbReference type="Proteomes" id="UP000554342">
    <property type="component" value="Unassembled WGS sequence"/>
</dbReference>
<feature type="transmembrane region" description="Helical" evidence="5">
    <location>
        <begin position="381"/>
        <end position="400"/>
    </location>
</feature>
<dbReference type="PANTHER" id="PTHR11662:SF285">
    <property type="entry name" value="HEXURONATE TRANSPORTER"/>
    <property type="match status" value="1"/>
</dbReference>
<feature type="transmembrane region" description="Helical" evidence="5">
    <location>
        <begin position="183"/>
        <end position="206"/>
    </location>
</feature>
<organism evidence="7 8">
    <name type="scientific">Stakelama sediminis</name>
    <dbReference type="NCBI Taxonomy" id="463200"/>
    <lineage>
        <taxon>Bacteria</taxon>
        <taxon>Pseudomonadati</taxon>
        <taxon>Pseudomonadota</taxon>
        <taxon>Alphaproteobacteria</taxon>
        <taxon>Sphingomonadales</taxon>
        <taxon>Sphingomonadaceae</taxon>
        <taxon>Stakelama</taxon>
    </lineage>
</organism>
<dbReference type="Gene3D" id="1.20.1250.20">
    <property type="entry name" value="MFS general substrate transporter like domains"/>
    <property type="match status" value="2"/>
</dbReference>
<dbReference type="AlphaFoldDB" id="A0A840Z1P5"/>
<evidence type="ECO:0000256" key="2">
    <source>
        <dbReference type="ARBA" id="ARBA00022692"/>
    </source>
</evidence>
<dbReference type="Pfam" id="PF07690">
    <property type="entry name" value="MFS_1"/>
    <property type="match status" value="1"/>
</dbReference>
<gene>
    <name evidence="7" type="ORF">FHR23_002657</name>
</gene>
<feature type="transmembrane region" description="Helical" evidence="5">
    <location>
        <begin position="27"/>
        <end position="44"/>
    </location>
</feature>
<feature type="transmembrane region" description="Helical" evidence="5">
    <location>
        <begin position="152"/>
        <end position="177"/>
    </location>
</feature>
<dbReference type="SUPFAM" id="SSF103473">
    <property type="entry name" value="MFS general substrate transporter"/>
    <property type="match status" value="1"/>
</dbReference>
<feature type="transmembrane region" description="Helical" evidence="5">
    <location>
        <begin position="293"/>
        <end position="314"/>
    </location>
</feature>
<feature type="domain" description="Major facilitator superfamily (MFS) profile" evidence="6">
    <location>
        <begin position="31"/>
        <end position="439"/>
    </location>
</feature>
<feature type="transmembrane region" description="Helical" evidence="5">
    <location>
        <begin position="70"/>
        <end position="89"/>
    </location>
</feature>
<evidence type="ECO:0000256" key="1">
    <source>
        <dbReference type="ARBA" id="ARBA00004141"/>
    </source>
</evidence>
<reference evidence="7 8" key="1">
    <citation type="submission" date="2020-08" db="EMBL/GenBank/DDBJ databases">
        <title>Genomic Encyclopedia of Type Strains, Phase IV (KMG-IV): sequencing the most valuable type-strain genomes for metagenomic binning, comparative biology and taxonomic classification.</title>
        <authorList>
            <person name="Goeker M."/>
        </authorList>
    </citation>
    <scope>NUCLEOTIDE SEQUENCE [LARGE SCALE GENOMIC DNA]</scope>
    <source>
        <strain evidence="7 8">DSM 27203</strain>
    </source>
</reference>
<dbReference type="InterPro" id="IPR036259">
    <property type="entry name" value="MFS_trans_sf"/>
</dbReference>
<keyword evidence="4 5" id="KW-0472">Membrane</keyword>
<comment type="caution">
    <text evidence="7">The sequence shown here is derived from an EMBL/GenBank/DDBJ whole genome shotgun (WGS) entry which is preliminary data.</text>
</comment>
<evidence type="ECO:0000313" key="8">
    <source>
        <dbReference type="Proteomes" id="UP000554342"/>
    </source>
</evidence>
<accession>A0A840Z1P5</accession>
<keyword evidence="8" id="KW-1185">Reference proteome</keyword>
<feature type="transmembrane region" description="Helical" evidence="5">
    <location>
        <begin position="96"/>
        <end position="115"/>
    </location>
</feature>
<dbReference type="InterPro" id="IPR011701">
    <property type="entry name" value="MFS"/>
</dbReference>
<feature type="transmembrane region" description="Helical" evidence="5">
    <location>
        <begin position="412"/>
        <end position="435"/>
    </location>
</feature>
<dbReference type="InterPro" id="IPR050382">
    <property type="entry name" value="MFS_Na/Anion_cotransporter"/>
</dbReference>
<evidence type="ECO:0000313" key="7">
    <source>
        <dbReference type="EMBL" id="MBB5719709.1"/>
    </source>
</evidence>
<dbReference type="PANTHER" id="PTHR11662">
    <property type="entry name" value="SOLUTE CARRIER FAMILY 17"/>
    <property type="match status" value="1"/>
</dbReference>
<feature type="transmembrane region" description="Helical" evidence="5">
    <location>
        <begin position="326"/>
        <end position="342"/>
    </location>
</feature>
<evidence type="ECO:0000256" key="4">
    <source>
        <dbReference type="ARBA" id="ARBA00023136"/>
    </source>
</evidence>
<dbReference type="CDD" id="cd17319">
    <property type="entry name" value="MFS_ExuT_GudP_like"/>
    <property type="match status" value="1"/>
</dbReference>
<dbReference type="GO" id="GO:0015134">
    <property type="term" value="F:hexuronate transmembrane transporter activity"/>
    <property type="evidence" value="ECO:0007669"/>
    <property type="project" value="TreeGrafter"/>
</dbReference>
<proteinExistence type="predicted"/>
<keyword evidence="3 5" id="KW-1133">Transmembrane helix</keyword>
<dbReference type="PROSITE" id="PS50850">
    <property type="entry name" value="MFS"/>
    <property type="match status" value="1"/>
</dbReference>
<dbReference type="InterPro" id="IPR020846">
    <property type="entry name" value="MFS_dom"/>
</dbReference>
<name>A0A840Z1P5_9SPHN</name>
<feature type="transmembrane region" description="Helical" evidence="5">
    <location>
        <begin position="121"/>
        <end position="140"/>
    </location>
</feature>
<evidence type="ECO:0000259" key="6">
    <source>
        <dbReference type="PROSITE" id="PS50850"/>
    </source>
</evidence>
<dbReference type="EMBL" id="JACIJI010000005">
    <property type="protein sequence ID" value="MBB5719709.1"/>
    <property type="molecule type" value="Genomic_DNA"/>
</dbReference>
<evidence type="ECO:0000256" key="3">
    <source>
        <dbReference type="ARBA" id="ARBA00022989"/>
    </source>
</evidence>